<evidence type="ECO:0000256" key="5">
    <source>
        <dbReference type="SAM" id="Phobius"/>
    </source>
</evidence>
<organism evidence="7 8">
    <name type="scientific">Ascochyta lentis</name>
    <dbReference type="NCBI Taxonomy" id="205686"/>
    <lineage>
        <taxon>Eukaryota</taxon>
        <taxon>Fungi</taxon>
        <taxon>Dikarya</taxon>
        <taxon>Ascomycota</taxon>
        <taxon>Pezizomycotina</taxon>
        <taxon>Dothideomycetes</taxon>
        <taxon>Pleosporomycetidae</taxon>
        <taxon>Pleosporales</taxon>
        <taxon>Pleosporineae</taxon>
        <taxon>Didymellaceae</taxon>
        <taxon>Ascochyta</taxon>
    </lineage>
</organism>
<feature type="transmembrane region" description="Helical" evidence="5">
    <location>
        <begin position="12"/>
        <end position="32"/>
    </location>
</feature>
<evidence type="ECO:0000313" key="8">
    <source>
        <dbReference type="Proteomes" id="UP000651452"/>
    </source>
</evidence>
<comment type="subcellular location">
    <subcellularLocation>
        <location evidence="1">Membrane</location>
        <topology evidence="1">Multi-pass membrane protein</topology>
    </subcellularLocation>
</comment>
<comment type="caution">
    <text evidence="7">The sequence shown here is derived from an EMBL/GenBank/DDBJ whole genome shotgun (WGS) entry which is preliminary data.</text>
</comment>
<feature type="transmembrane region" description="Helical" evidence="5">
    <location>
        <begin position="39"/>
        <end position="56"/>
    </location>
</feature>
<dbReference type="InterPro" id="IPR032805">
    <property type="entry name" value="Wax_synthase_dom"/>
</dbReference>
<accession>A0A8H7IU54</accession>
<dbReference type="Proteomes" id="UP000651452">
    <property type="component" value="Unassembled WGS sequence"/>
</dbReference>
<sequence>MQHHKPWTLSDALKPLLSTILAITYALYILAYPPQHRKLAFLVLCLPVALAFKNQLHLTPWFSINDTFGRFLYIWLAHMSHTFLLLGSTPTTSPRTTRKDQLKEAYNQLFARHPPNTTVPAHRNRTHALTRIHFCLHHVAQATLTLSLLYTWDQYLDPPSSHPSPPTSLLRRLPSLNAAEWYERFAMTVSVCVCDMLYFETQHSIFALLVVGVLRLDEAGEWGTRLFGSLADCWSVRRYWGVYWHDYVSVSFSGHVKGLSRGCLGMGRESWGRRVVENGGVFLVSGGMHSVVRWVQTGGEGEVWCVAFWYAGQMVALVGEGVVERLWEGSVVKRWLGERVGEEAVVVLERVVGYVWVFCWMFWSVPKYLLTRNEWEMEKWRRKYSSSFDGYDESVLAGLAM</sequence>
<evidence type="ECO:0000256" key="4">
    <source>
        <dbReference type="ARBA" id="ARBA00023136"/>
    </source>
</evidence>
<evidence type="ECO:0000256" key="2">
    <source>
        <dbReference type="ARBA" id="ARBA00022692"/>
    </source>
</evidence>
<reference evidence="7" key="2">
    <citation type="submission" date="2020-09" db="EMBL/GenBank/DDBJ databases">
        <title>Reference genome assembly for Australian Ascochyta lentis isolate Al4.</title>
        <authorList>
            <person name="Lee R.C."/>
            <person name="Farfan-Caceres L.M."/>
            <person name="Debler J.W."/>
            <person name="Williams A.H."/>
            <person name="Henares B.M."/>
        </authorList>
    </citation>
    <scope>NUCLEOTIDE SEQUENCE</scope>
    <source>
        <strain evidence="7">Al4</strain>
    </source>
</reference>
<feature type="domain" description="Wax synthase" evidence="6">
    <location>
        <begin position="225"/>
        <end position="302"/>
    </location>
</feature>
<dbReference type="Pfam" id="PF13813">
    <property type="entry name" value="MBOAT_2"/>
    <property type="match status" value="1"/>
</dbReference>
<dbReference type="EMBL" id="RZGK01000019">
    <property type="protein sequence ID" value="KAF9692164.1"/>
    <property type="molecule type" value="Genomic_DNA"/>
</dbReference>
<evidence type="ECO:0000256" key="3">
    <source>
        <dbReference type="ARBA" id="ARBA00022989"/>
    </source>
</evidence>
<name>A0A8H7IU54_9PLEO</name>
<evidence type="ECO:0000259" key="6">
    <source>
        <dbReference type="Pfam" id="PF13813"/>
    </source>
</evidence>
<keyword evidence="3 5" id="KW-1133">Transmembrane helix</keyword>
<evidence type="ECO:0000313" key="7">
    <source>
        <dbReference type="EMBL" id="KAF9692164.1"/>
    </source>
</evidence>
<dbReference type="GO" id="GO:0016020">
    <property type="term" value="C:membrane"/>
    <property type="evidence" value="ECO:0007669"/>
    <property type="project" value="UniProtKB-SubCell"/>
</dbReference>
<protein>
    <recommendedName>
        <fullName evidence="6">Wax synthase domain-containing protein</fullName>
    </recommendedName>
</protein>
<dbReference type="OrthoDB" id="1077582at2759"/>
<dbReference type="AlphaFoldDB" id="A0A8H7IU54"/>
<keyword evidence="8" id="KW-1185">Reference proteome</keyword>
<evidence type="ECO:0000256" key="1">
    <source>
        <dbReference type="ARBA" id="ARBA00004141"/>
    </source>
</evidence>
<keyword evidence="4 5" id="KW-0472">Membrane</keyword>
<keyword evidence="2 5" id="KW-0812">Transmembrane</keyword>
<reference evidence="7" key="1">
    <citation type="submission" date="2018-12" db="EMBL/GenBank/DDBJ databases">
        <authorList>
            <person name="Syme R.A."/>
            <person name="Farfan-Caceres L."/>
            <person name="Lichtenzveig J."/>
        </authorList>
    </citation>
    <scope>NUCLEOTIDE SEQUENCE</scope>
    <source>
        <strain evidence="7">Al4</strain>
    </source>
</reference>
<gene>
    <name evidence="7" type="ORF">EKO04_009883</name>
</gene>
<proteinExistence type="predicted"/>